<evidence type="ECO:0000259" key="1">
    <source>
        <dbReference type="SMART" id="SM00382"/>
    </source>
</evidence>
<dbReference type="SUPFAM" id="SSF52540">
    <property type="entry name" value="P-loop containing nucleoside triphosphate hydrolases"/>
    <property type="match status" value="1"/>
</dbReference>
<keyword evidence="2" id="KW-0547">Nucleotide-binding</keyword>
<dbReference type="PANTHER" id="PTHR30050">
    <property type="entry name" value="CHROMOSOMAL REPLICATION INITIATOR PROTEIN DNAA"/>
    <property type="match status" value="1"/>
</dbReference>
<dbReference type="PANTHER" id="PTHR30050:SF4">
    <property type="entry name" value="ATP-BINDING PROTEIN RV3427C IN INSERTION SEQUENCE-RELATED"/>
    <property type="match status" value="1"/>
</dbReference>
<dbReference type="Pfam" id="PF01695">
    <property type="entry name" value="IstB_IS21"/>
    <property type="match status" value="1"/>
</dbReference>
<reference evidence="2" key="1">
    <citation type="journal article" date="2021" name="Proc. Natl. Acad. Sci. U.S.A.">
        <title>A Catalog of Tens of Thousands of Viruses from Human Metagenomes Reveals Hidden Associations with Chronic Diseases.</title>
        <authorList>
            <person name="Tisza M.J."/>
            <person name="Buck C.B."/>
        </authorList>
    </citation>
    <scope>NUCLEOTIDE SEQUENCE</scope>
    <source>
        <strain evidence="2">CtoqT5</strain>
    </source>
</reference>
<dbReference type="GO" id="GO:0006260">
    <property type="term" value="P:DNA replication"/>
    <property type="evidence" value="ECO:0007669"/>
    <property type="project" value="TreeGrafter"/>
</dbReference>
<organism evidence="2">
    <name type="scientific">Podoviridae sp. ctoqT5</name>
    <dbReference type="NCBI Taxonomy" id="2826577"/>
    <lineage>
        <taxon>Viruses</taxon>
        <taxon>Duplodnaviria</taxon>
        <taxon>Heunggongvirae</taxon>
        <taxon>Uroviricota</taxon>
        <taxon>Caudoviricetes</taxon>
    </lineage>
</organism>
<dbReference type="NCBIfam" id="NF005992">
    <property type="entry name" value="PRK08116.1"/>
    <property type="match status" value="1"/>
</dbReference>
<feature type="domain" description="AAA+ ATPase" evidence="1">
    <location>
        <begin position="111"/>
        <end position="243"/>
    </location>
</feature>
<dbReference type="InterPro" id="IPR027417">
    <property type="entry name" value="P-loop_NTPase"/>
</dbReference>
<proteinExistence type="predicted"/>
<dbReference type="GO" id="GO:0005524">
    <property type="term" value="F:ATP binding"/>
    <property type="evidence" value="ECO:0007669"/>
    <property type="project" value="InterPro"/>
</dbReference>
<dbReference type="InterPro" id="IPR002611">
    <property type="entry name" value="IstB_ATP-bd"/>
</dbReference>
<keyword evidence="2" id="KW-0347">Helicase</keyword>
<sequence length="268" mass="30459">MIEKISDNVPKSPSEYIGEDGVMRCAVCGQATETTIKILGEKRKVSCICDCRKKELQAAKEKEDEEEKRRNRAICFGKSALSECKFENSHDSEMLRIGKRYAEQFDEFKASGKGLLFCGTVGTGKSHTSACIANRLIDNGHKVLMTNFATMVNILQSSFDGRQEYIDGLNRYALLIIDDLGAERESEYMQEQVFNIIDSRYRSGLPMIITTNLTTEEIKKASDIGKRRIYDRVLERCHPVVMNGQSIRRQKVKNDFPQMEMALKGEEQ</sequence>
<dbReference type="CDD" id="cd00009">
    <property type="entry name" value="AAA"/>
    <property type="match status" value="1"/>
</dbReference>
<dbReference type="EMBL" id="BK014952">
    <property type="protein sequence ID" value="DAD84082.1"/>
    <property type="molecule type" value="Genomic_DNA"/>
</dbReference>
<dbReference type="GO" id="GO:0004386">
    <property type="term" value="F:helicase activity"/>
    <property type="evidence" value="ECO:0007669"/>
    <property type="project" value="UniProtKB-KW"/>
</dbReference>
<dbReference type="Gene3D" id="3.40.50.300">
    <property type="entry name" value="P-loop containing nucleotide triphosphate hydrolases"/>
    <property type="match status" value="1"/>
</dbReference>
<keyword evidence="2" id="KW-0378">Hydrolase</keyword>
<dbReference type="InterPro" id="IPR003593">
    <property type="entry name" value="AAA+_ATPase"/>
</dbReference>
<accession>A0A8S5MPI9</accession>
<keyword evidence="2" id="KW-0067">ATP-binding</keyword>
<evidence type="ECO:0000313" key="2">
    <source>
        <dbReference type="EMBL" id="DAD84082.1"/>
    </source>
</evidence>
<protein>
    <submittedName>
        <fullName evidence="2">Replicative helicase</fullName>
    </submittedName>
</protein>
<name>A0A8S5MPI9_9CAUD</name>
<dbReference type="SMART" id="SM00382">
    <property type="entry name" value="AAA"/>
    <property type="match status" value="1"/>
</dbReference>